<dbReference type="AlphaFoldDB" id="A0A4S8R0X0"/>
<reference evidence="2 3" key="1">
    <citation type="submission" date="2017-12" db="EMBL/GenBank/DDBJ databases">
        <title>Comparative genomics of Botrytis spp.</title>
        <authorList>
            <person name="Valero-Jimenez C.A."/>
            <person name="Tapia P."/>
            <person name="Veloso J."/>
            <person name="Silva-Moreno E."/>
            <person name="Staats M."/>
            <person name="Valdes J.H."/>
            <person name="Van Kan J.A.L."/>
        </authorList>
    </citation>
    <scope>NUCLEOTIDE SEQUENCE [LARGE SCALE GENOMIC DNA]</scope>
    <source>
        <strain evidence="2 3">MUCL435</strain>
    </source>
</reference>
<dbReference type="Proteomes" id="UP000308671">
    <property type="component" value="Unassembled WGS sequence"/>
</dbReference>
<keyword evidence="3" id="KW-1185">Reference proteome</keyword>
<dbReference type="OrthoDB" id="10323512at2759"/>
<proteinExistence type="predicted"/>
<evidence type="ECO:0000256" key="1">
    <source>
        <dbReference type="SAM" id="MobiDB-lite"/>
    </source>
</evidence>
<feature type="region of interest" description="Disordered" evidence="1">
    <location>
        <begin position="1"/>
        <end position="36"/>
    </location>
</feature>
<evidence type="ECO:0000313" key="3">
    <source>
        <dbReference type="Proteomes" id="UP000308671"/>
    </source>
</evidence>
<gene>
    <name evidence="2" type="ORF">BGAL_0113g00130</name>
</gene>
<comment type="caution">
    <text evidence="2">The sequence shown here is derived from an EMBL/GenBank/DDBJ whole genome shotgun (WGS) entry which is preliminary data.</text>
</comment>
<sequence length="78" mass="8816">MNFWDSGPMPSCHREPIAKKKSGKEVAHPPKLNGKSSCLERKHPVISSTPILIAYPYSIVRLNDDLVCALAWEIYHKD</sequence>
<evidence type="ECO:0000313" key="2">
    <source>
        <dbReference type="EMBL" id="THV51368.1"/>
    </source>
</evidence>
<name>A0A4S8R0X0_9HELO</name>
<accession>A0A4S8R0X0</accession>
<feature type="compositionally biased region" description="Basic and acidic residues" evidence="1">
    <location>
        <begin position="12"/>
        <end position="28"/>
    </location>
</feature>
<protein>
    <submittedName>
        <fullName evidence="2">Uncharacterized protein</fullName>
    </submittedName>
</protein>
<dbReference type="EMBL" id="PQXL01000113">
    <property type="protein sequence ID" value="THV51368.1"/>
    <property type="molecule type" value="Genomic_DNA"/>
</dbReference>
<organism evidence="2 3">
    <name type="scientific">Botrytis galanthina</name>
    <dbReference type="NCBI Taxonomy" id="278940"/>
    <lineage>
        <taxon>Eukaryota</taxon>
        <taxon>Fungi</taxon>
        <taxon>Dikarya</taxon>
        <taxon>Ascomycota</taxon>
        <taxon>Pezizomycotina</taxon>
        <taxon>Leotiomycetes</taxon>
        <taxon>Helotiales</taxon>
        <taxon>Sclerotiniaceae</taxon>
        <taxon>Botrytis</taxon>
    </lineage>
</organism>